<feature type="region of interest" description="Disordered" evidence="1">
    <location>
        <begin position="1"/>
        <end position="30"/>
    </location>
</feature>
<evidence type="ECO:0000256" key="1">
    <source>
        <dbReference type="SAM" id="MobiDB-lite"/>
    </source>
</evidence>
<sequence>MEAQRQKQINSCSMSIPRPHNSYASTRNPDGLSDLNVSSKNFVSVLSDFNITCKIPLQEALTQMVKTDGHLEKSTPSSMMST</sequence>
<dbReference type="EMBL" id="JAATIQ010000135">
    <property type="protein sequence ID" value="KAF4378608.1"/>
    <property type="molecule type" value="Genomic_DNA"/>
</dbReference>
<feature type="non-terminal residue" evidence="2">
    <location>
        <position position="82"/>
    </location>
</feature>
<dbReference type="AlphaFoldDB" id="A0A7J6G6X5"/>
<comment type="caution">
    <text evidence="2">The sequence shown here is derived from an EMBL/GenBank/DDBJ whole genome shotgun (WGS) entry which is preliminary data.</text>
</comment>
<dbReference type="Proteomes" id="UP000583929">
    <property type="component" value="Unassembled WGS sequence"/>
</dbReference>
<protein>
    <submittedName>
        <fullName evidence="2">Uncharacterized protein</fullName>
    </submittedName>
</protein>
<evidence type="ECO:0000313" key="3">
    <source>
        <dbReference type="Proteomes" id="UP000583929"/>
    </source>
</evidence>
<evidence type="ECO:0000313" key="2">
    <source>
        <dbReference type="EMBL" id="KAF4378608.1"/>
    </source>
</evidence>
<reference evidence="2 3" key="1">
    <citation type="journal article" date="2020" name="bioRxiv">
        <title>Sequence and annotation of 42 cannabis genomes reveals extensive copy number variation in cannabinoid synthesis and pathogen resistance genes.</title>
        <authorList>
            <person name="Mckernan K.J."/>
            <person name="Helbert Y."/>
            <person name="Kane L.T."/>
            <person name="Ebling H."/>
            <person name="Zhang L."/>
            <person name="Liu B."/>
            <person name="Eaton Z."/>
            <person name="Mclaughlin S."/>
            <person name="Kingan S."/>
            <person name="Baybayan P."/>
            <person name="Concepcion G."/>
            <person name="Jordan M."/>
            <person name="Riva A."/>
            <person name="Barbazuk W."/>
            <person name="Harkins T."/>
        </authorList>
    </citation>
    <scope>NUCLEOTIDE SEQUENCE [LARGE SCALE GENOMIC DNA]</scope>
    <source>
        <strain evidence="3">cv. Jamaican Lion 4</strain>
        <tissue evidence="2">Leaf</tissue>
    </source>
</reference>
<organism evidence="2 3">
    <name type="scientific">Cannabis sativa</name>
    <name type="common">Hemp</name>
    <name type="synonym">Marijuana</name>
    <dbReference type="NCBI Taxonomy" id="3483"/>
    <lineage>
        <taxon>Eukaryota</taxon>
        <taxon>Viridiplantae</taxon>
        <taxon>Streptophyta</taxon>
        <taxon>Embryophyta</taxon>
        <taxon>Tracheophyta</taxon>
        <taxon>Spermatophyta</taxon>
        <taxon>Magnoliopsida</taxon>
        <taxon>eudicotyledons</taxon>
        <taxon>Gunneridae</taxon>
        <taxon>Pentapetalae</taxon>
        <taxon>rosids</taxon>
        <taxon>fabids</taxon>
        <taxon>Rosales</taxon>
        <taxon>Cannabaceae</taxon>
        <taxon>Cannabis</taxon>
    </lineage>
</organism>
<gene>
    <name evidence="2" type="ORF">G4B88_023148</name>
</gene>
<accession>A0A7J6G6X5</accession>
<name>A0A7J6G6X5_CANSA</name>
<proteinExistence type="predicted"/>
<feature type="compositionally biased region" description="Polar residues" evidence="1">
    <location>
        <begin position="1"/>
        <end position="14"/>
    </location>
</feature>
<keyword evidence="3" id="KW-1185">Reference proteome</keyword>